<dbReference type="RefSeq" id="WP_311869285.1">
    <property type="nucleotide sequence ID" value="NZ_JAUZVT010000001.1"/>
</dbReference>
<evidence type="ECO:0000256" key="1">
    <source>
        <dbReference type="SAM" id="MobiDB-lite"/>
    </source>
</evidence>
<reference evidence="2 3" key="1">
    <citation type="submission" date="2023-08" db="EMBL/GenBank/DDBJ databases">
        <title>Microbacterium aquilitoris sp. nov. and Microbacterium gwkjibeachense sp. nov., isolated from beach.</title>
        <authorList>
            <person name="Lee S.D."/>
            <person name="Yang H."/>
            <person name="Kim I."/>
        </authorList>
    </citation>
    <scope>NUCLEOTIDE SEQUENCE [LARGE SCALE GENOMIC DNA]</scope>
    <source>
        <strain evidence="2 3">KSW-18</strain>
    </source>
</reference>
<dbReference type="EMBL" id="JAUZVT010000001">
    <property type="protein sequence ID" value="MDT3330066.1"/>
    <property type="molecule type" value="Genomic_DNA"/>
</dbReference>
<evidence type="ECO:0000313" key="2">
    <source>
        <dbReference type="EMBL" id="MDT3330066.1"/>
    </source>
</evidence>
<keyword evidence="3" id="KW-1185">Reference proteome</keyword>
<sequence>MSAPATVALEGGTREAWESALGLWGVHLRDVRLAPGEGAAKGTAAWFSFPPSVTVDPDMIRTWGVGHEAESLFAHEIGHHVLAPATRMDSLKIRHQLARALAAAGADPVTADDLALLSNLWTDLLVNARVALLQRRRGDTEPVGIVRLVQATLPAPESADRLWWVYLRTFELVWGLPAGRLCPPAPPAPAPPALPRGRSDAPWEEIPEKHREQERALREARRERERIAAELTGAITTRPEADADQLAGVVRSFAHDPVLGAMRFGVLTAPYIVERQRSSRRTPPAGPGHGEGCAADDAPVTAEELGRILSDRRLHGGIPAHPGSSGPGAIGEAGEGTGVGDGNGQALGLARTLALYGASDPDEVMAAWYRAEAAPWVRPLTQRMPAVPAPELPGPLEVWETGDDLADLDLPATLQAGATVLPGVTTRRRSFLPDEPTPREASIALDVFIDSSGSMPRPGRGSSAVLAGMIVALSVLRGGGRVRVTSFSGPGQVAGSEDYQRTVGGVVRDLAFFFGGGTTFPLDLLERRYAGLRPPAPDERRHLLVLSDDGLVSMFGDGNAEYADVAARVRPMLTTATLLLSTRSTRVDAQAAAAGYDVLHVQTMDDAPAACARLAEALHG</sequence>
<feature type="compositionally biased region" description="Basic and acidic residues" evidence="1">
    <location>
        <begin position="197"/>
        <end position="221"/>
    </location>
</feature>
<dbReference type="Proteomes" id="UP001262835">
    <property type="component" value="Unassembled WGS sequence"/>
</dbReference>
<feature type="region of interest" description="Disordered" evidence="1">
    <location>
        <begin position="187"/>
        <end position="221"/>
    </location>
</feature>
<dbReference type="SUPFAM" id="SSF53300">
    <property type="entry name" value="vWA-like"/>
    <property type="match status" value="1"/>
</dbReference>
<feature type="region of interest" description="Disordered" evidence="1">
    <location>
        <begin position="277"/>
        <end position="298"/>
    </location>
</feature>
<protein>
    <submittedName>
        <fullName evidence="2">VWA domain-containing protein</fullName>
    </submittedName>
</protein>
<dbReference type="InterPro" id="IPR036465">
    <property type="entry name" value="vWFA_dom_sf"/>
</dbReference>
<gene>
    <name evidence="2" type="ORF">Q9S78_05230</name>
</gene>
<proteinExistence type="predicted"/>
<accession>A0ABU3GH85</accession>
<evidence type="ECO:0000313" key="3">
    <source>
        <dbReference type="Proteomes" id="UP001262835"/>
    </source>
</evidence>
<organism evidence="2 3">
    <name type="scientific">Microbacterium aquilitoris</name>
    <dbReference type="NCBI Taxonomy" id="3067307"/>
    <lineage>
        <taxon>Bacteria</taxon>
        <taxon>Bacillati</taxon>
        <taxon>Actinomycetota</taxon>
        <taxon>Actinomycetes</taxon>
        <taxon>Micrococcales</taxon>
        <taxon>Microbacteriaceae</taxon>
        <taxon>Microbacterium</taxon>
    </lineage>
</organism>
<comment type="caution">
    <text evidence="2">The sequence shown here is derived from an EMBL/GenBank/DDBJ whole genome shotgun (WGS) entry which is preliminary data.</text>
</comment>
<name>A0ABU3GH85_9MICO</name>